<keyword evidence="1" id="KW-0862">Zinc</keyword>
<keyword evidence="1" id="KW-0378">Hydrolase</keyword>
<dbReference type="GO" id="GO:0004222">
    <property type="term" value="F:metalloendopeptidase activity"/>
    <property type="evidence" value="ECO:0007669"/>
    <property type="project" value="UniProtKB-UniRule"/>
</dbReference>
<feature type="binding site" evidence="1">
    <location>
        <position position="165"/>
    </location>
    <ligand>
        <name>Zn(2+)</name>
        <dbReference type="ChEBI" id="CHEBI:29105"/>
        <note>catalytic</note>
    </ligand>
</feature>
<dbReference type="Proteomes" id="UP000298030">
    <property type="component" value="Unassembled WGS sequence"/>
</dbReference>
<comment type="caution">
    <text evidence="1">Lacks conserved residue(s) required for the propagation of feature annotation.</text>
</comment>
<dbReference type="Pfam" id="PF01400">
    <property type="entry name" value="Astacin"/>
    <property type="match status" value="1"/>
</dbReference>
<keyword evidence="1" id="KW-0479">Metal-binding</keyword>
<feature type="active site" evidence="1">
    <location>
        <position position="156"/>
    </location>
</feature>
<reference evidence="3 4" key="1">
    <citation type="journal article" date="2019" name="Nat. Ecol. Evol.">
        <title>Megaphylogeny resolves global patterns of mushroom evolution.</title>
        <authorList>
            <person name="Varga T."/>
            <person name="Krizsan K."/>
            <person name="Foldi C."/>
            <person name="Dima B."/>
            <person name="Sanchez-Garcia M."/>
            <person name="Sanchez-Ramirez S."/>
            <person name="Szollosi G.J."/>
            <person name="Szarkandi J.G."/>
            <person name="Papp V."/>
            <person name="Albert L."/>
            <person name="Andreopoulos W."/>
            <person name="Angelini C."/>
            <person name="Antonin V."/>
            <person name="Barry K.W."/>
            <person name="Bougher N.L."/>
            <person name="Buchanan P."/>
            <person name="Buyck B."/>
            <person name="Bense V."/>
            <person name="Catcheside P."/>
            <person name="Chovatia M."/>
            <person name="Cooper J."/>
            <person name="Damon W."/>
            <person name="Desjardin D."/>
            <person name="Finy P."/>
            <person name="Geml J."/>
            <person name="Haridas S."/>
            <person name="Hughes K."/>
            <person name="Justo A."/>
            <person name="Karasinski D."/>
            <person name="Kautmanova I."/>
            <person name="Kiss B."/>
            <person name="Kocsube S."/>
            <person name="Kotiranta H."/>
            <person name="LaButti K.M."/>
            <person name="Lechner B.E."/>
            <person name="Liimatainen K."/>
            <person name="Lipzen A."/>
            <person name="Lukacs Z."/>
            <person name="Mihaltcheva S."/>
            <person name="Morgado L.N."/>
            <person name="Niskanen T."/>
            <person name="Noordeloos M.E."/>
            <person name="Ohm R.A."/>
            <person name="Ortiz-Santana B."/>
            <person name="Ovrebo C."/>
            <person name="Racz N."/>
            <person name="Riley R."/>
            <person name="Savchenko A."/>
            <person name="Shiryaev A."/>
            <person name="Soop K."/>
            <person name="Spirin V."/>
            <person name="Szebenyi C."/>
            <person name="Tomsovsky M."/>
            <person name="Tulloss R.E."/>
            <person name="Uehling J."/>
            <person name="Grigoriev I.V."/>
            <person name="Vagvolgyi C."/>
            <person name="Papp T."/>
            <person name="Martin F.M."/>
            <person name="Miettinen O."/>
            <person name="Hibbett D.S."/>
            <person name="Nagy L.G."/>
        </authorList>
    </citation>
    <scope>NUCLEOTIDE SEQUENCE [LARGE SCALE GENOMIC DNA]</scope>
    <source>
        <strain evidence="3 4">FP101781</strain>
    </source>
</reference>
<comment type="cofactor">
    <cofactor evidence="1">
        <name>Zn(2+)</name>
        <dbReference type="ChEBI" id="CHEBI:29105"/>
    </cofactor>
    <text evidence="1">Binds 1 zinc ion per subunit.</text>
</comment>
<sequence length="197" mass="21806">MSTEPTAAAVPQNTEGSDFPEFYSRCCTTNLSVAEPTGHPRIDGMKAILARAALMWENGRTLTVGFVNPFPGTPTQQAKVKEVVKKWEIVANLKFQFIPNGRDANIRVAFHPRDGSWSYVGKGALSRPRSEPTLNLGWVYSKPGITDDEQGVILHEFGHAIGYLHEHQSPRRGEKLTLNEAGKILARFDVYALKLTS</sequence>
<dbReference type="GO" id="GO:0008270">
    <property type="term" value="F:zinc ion binding"/>
    <property type="evidence" value="ECO:0007669"/>
    <property type="project" value="UniProtKB-UniRule"/>
</dbReference>
<dbReference type="InterPro" id="IPR001506">
    <property type="entry name" value="Peptidase_M12A"/>
</dbReference>
<proteinExistence type="predicted"/>
<keyword evidence="1" id="KW-0482">Metalloprotease</keyword>
<dbReference type="AlphaFoldDB" id="A0A4Y7TN77"/>
<keyword evidence="4" id="KW-1185">Reference proteome</keyword>
<dbReference type="SUPFAM" id="SSF55486">
    <property type="entry name" value="Metalloproteases ('zincins'), catalytic domain"/>
    <property type="match status" value="1"/>
</dbReference>
<feature type="binding site" evidence="1">
    <location>
        <position position="159"/>
    </location>
    <ligand>
        <name>Zn(2+)</name>
        <dbReference type="ChEBI" id="CHEBI:29105"/>
        <note>catalytic</note>
    </ligand>
</feature>
<feature type="binding site" evidence="1">
    <location>
        <position position="155"/>
    </location>
    <ligand>
        <name>Zn(2+)</name>
        <dbReference type="ChEBI" id="CHEBI:29105"/>
        <note>catalytic</note>
    </ligand>
</feature>
<evidence type="ECO:0000313" key="3">
    <source>
        <dbReference type="EMBL" id="TEB34989.1"/>
    </source>
</evidence>
<gene>
    <name evidence="3" type="ORF">FA13DRAFT_1427540</name>
</gene>
<dbReference type="InterPro" id="IPR006026">
    <property type="entry name" value="Peptidase_Metallo"/>
</dbReference>
<organism evidence="3 4">
    <name type="scientific">Coprinellus micaceus</name>
    <name type="common">Glistening ink-cap mushroom</name>
    <name type="synonym">Coprinus micaceus</name>
    <dbReference type="NCBI Taxonomy" id="71717"/>
    <lineage>
        <taxon>Eukaryota</taxon>
        <taxon>Fungi</taxon>
        <taxon>Dikarya</taxon>
        <taxon>Basidiomycota</taxon>
        <taxon>Agaricomycotina</taxon>
        <taxon>Agaricomycetes</taxon>
        <taxon>Agaricomycetidae</taxon>
        <taxon>Agaricales</taxon>
        <taxon>Agaricineae</taxon>
        <taxon>Psathyrellaceae</taxon>
        <taxon>Coprinellus</taxon>
    </lineage>
</organism>
<dbReference type="Gene3D" id="3.40.390.10">
    <property type="entry name" value="Collagenase (Catalytic Domain)"/>
    <property type="match status" value="1"/>
</dbReference>
<protein>
    <submittedName>
        <fullName evidence="3">Zincin</fullName>
    </submittedName>
</protein>
<dbReference type="EMBL" id="QPFP01000008">
    <property type="protein sequence ID" value="TEB34989.1"/>
    <property type="molecule type" value="Genomic_DNA"/>
</dbReference>
<dbReference type="SMART" id="SM00235">
    <property type="entry name" value="ZnMc"/>
    <property type="match status" value="1"/>
</dbReference>
<evidence type="ECO:0000313" key="4">
    <source>
        <dbReference type="Proteomes" id="UP000298030"/>
    </source>
</evidence>
<dbReference type="PROSITE" id="PS51864">
    <property type="entry name" value="ASTACIN"/>
    <property type="match status" value="1"/>
</dbReference>
<accession>A0A4Y7TN77</accession>
<keyword evidence="1" id="KW-0645">Protease</keyword>
<dbReference type="OrthoDB" id="5945790at2759"/>
<evidence type="ECO:0000259" key="2">
    <source>
        <dbReference type="PROSITE" id="PS51864"/>
    </source>
</evidence>
<evidence type="ECO:0000256" key="1">
    <source>
        <dbReference type="PROSITE-ProRule" id="PRU01211"/>
    </source>
</evidence>
<dbReference type="InterPro" id="IPR024079">
    <property type="entry name" value="MetalloPept_cat_dom_sf"/>
</dbReference>
<dbReference type="GO" id="GO:0006508">
    <property type="term" value="P:proteolysis"/>
    <property type="evidence" value="ECO:0007669"/>
    <property type="project" value="UniProtKB-KW"/>
</dbReference>
<feature type="domain" description="Peptidase M12A" evidence="2">
    <location>
        <begin position="46"/>
        <end position="197"/>
    </location>
</feature>
<comment type="caution">
    <text evidence="3">The sequence shown here is derived from an EMBL/GenBank/DDBJ whole genome shotgun (WGS) entry which is preliminary data.</text>
</comment>
<name>A0A4Y7TN77_COPMI</name>